<name>F4S8T5_MELLP</name>
<feature type="region of interest" description="Disordered" evidence="1">
    <location>
        <begin position="466"/>
        <end position="526"/>
    </location>
</feature>
<dbReference type="InParanoid" id="F4S8T5"/>
<dbReference type="EMBL" id="GL883166">
    <property type="protein sequence ID" value="EGF98951.1"/>
    <property type="molecule type" value="Genomic_DNA"/>
</dbReference>
<feature type="compositionally biased region" description="Polar residues" evidence="1">
    <location>
        <begin position="343"/>
        <end position="354"/>
    </location>
</feature>
<feature type="compositionally biased region" description="Polar residues" evidence="1">
    <location>
        <begin position="325"/>
        <end position="336"/>
    </location>
</feature>
<dbReference type="VEuPathDB" id="FungiDB:MELLADRAFT_73488"/>
<dbReference type="AlphaFoldDB" id="F4S8T5"/>
<feature type="compositionally biased region" description="Polar residues" evidence="1">
    <location>
        <begin position="627"/>
        <end position="643"/>
    </location>
</feature>
<feature type="compositionally biased region" description="Low complexity" evidence="1">
    <location>
        <begin position="19"/>
        <end position="42"/>
    </location>
</feature>
<feature type="region of interest" description="Disordered" evidence="1">
    <location>
        <begin position="315"/>
        <end position="336"/>
    </location>
</feature>
<dbReference type="KEGG" id="mlr:MELLADRAFT_73488"/>
<feature type="region of interest" description="Disordered" evidence="1">
    <location>
        <begin position="1"/>
        <end position="44"/>
    </location>
</feature>
<organism evidence="3">
    <name type="scientific">Melampsora larici-populina (strain 98AG31 / pathotype 3-4-7)</name>
    <name type="common">Poplar leaf rust fungus</name>
    <dbReference type="NCBI Taxonomy" id="747676"/>
    <lineage>
        <taxon>Eukaryota</taxon>
        <taxon>Fungi</taxon>
        <taxon>Dikarya</taxon>
        <taxon>Basidiomycota</taxon>
        <taxon>Pucciniomycotina</taxon>
        <taxon>Pucciniomycetes</taxon>
        <taxon>Pucciniales</taxon>
        <taxon>Melampsoraceae</taxon>
        <taxon>Melampsora</taxon>
    </lineage>
</organism>
<dbReference type="GeneID" id="18932398"/>
<feature type="region of interest" description="Disordered" evidence="1">
    <location>
        <begin position="343"/>
        <end position="362"/>
    </location>
</feature>
<evidence type="ECO:0000313" key="3">
    <source>
        <dbReference type="Proteomes" id="UP000001072"/>
    </source>
</evidence>
<feature type="compositionally biased region" description="Polar residues" evidence="1">
    <location>
        <begin position="380"/>
        <end position="403"/>
    </location>
</feature>
<feature type="region of interest" description="Disordered" evidence="1">
    <location>
        <begin position="607"/>
        <end position="655"/>
    </location>
</feature>
<sequence>MSAPATQTDSDQRHAGLEPPLSAFSVSPSSALSSSAFSPLLPGSWPRSQVSIVTSPEVAPMHDQDSFSTQSPESQPLSLMSLPNRALNRRSLSLGGIPLDLQASLAHLTTPEHSSIQHTHSNSSSCESSRQFTQSPTESQEHMNEFDLKLEILHRAIEQGDLASLDLSTLIQWDDEPATQNLKHRPSIPTLNTRQSSTPITLTSSIVYSSAPLTAEEPLSHTASTNINTNFSRRLDRASSHHTKSSSVSNPINLTTSIRSLSIPSGFPIENQTIKRSLHTPLMSETVNLDDECENLSFETEDLTRDSIDDLYGSFDAVHPPQASPYRTTSASTSRTDMTGHFPSQQNRANSLHPHQTPPIAGRSRQNTLFITPLADPECQTNFDGHNNSTQSRIHGVVSNGSNHAAGHDQNISTVHAPTSPVRCSHPNGPWEDNWSTKPSQPPHNTSTQSTPSTINERLKKFGRKFGLNGATSSNSKGHQSTDPHYQRTSRSFSTASQSSQLSPEHHQQHTSISHHRSNQQPRRSPSIIARNYVRDILPGFNPANHSRPNTRSGSITDSILSHRWDASSPPPSQPRKSKDFTANTRGQTPRDDLQFYAEQVESLTMPLSAKADSPRFSSEAGIQMPGSFSSGSAAMDTQSLSRADSGRGDGDAQSETDVFCLQSSTNSHPRQPAEKVADAMRLDQILKQHQASEKQYMHKLTQNVARRTRYSSDADLK</sequence>
<dbReference type="OrthoDB" id="10428734at2759"/>
<feature type="region of interest" description="Disordered" evidence="1">
    <location>
        <begin position="110"/>
        <end position="142"/>
    </location>
</feature>
<feature type="compositionally biased region" description="Polar residues" evidence="1">
    <location>
        <begin position="470"/>
        <end position="479"/>
    </location>
</feature>
<evidence type="ECO:0000256" key="1">
    <source>
        <dbReference type="SAM" id="MobiDB-lite"/>
    </source>
</evidence>
<feature type="compositionally biased region" description="Low complexity" evidence="1">
    <location>
        <begin position="113"/>
        <end position="129"/>
    </location>
</feature>
<feature type="compositionally biased region" description="Low complexity" evidence="1">
    <location>
        <begin position="487"/>
        <end position="503"/>
    </location>
</feature>
<protein>
    <submittedName>
        <fullName evidence="2">Uncharacterized protein</fullName>
    </submittedName>
</protein>
<dbReference type="HOGENOM" id="CLU_384983_0_0_1"/>
<dbReference type="Proteomes" id="UP000001072">
    <property type="component" value="Unassembled WGS sequence"/>
</dbReference>
<feature type="region of interest" description="Disordered" evidence="1">
    <location>
        <begin position="380"/>
        <end position="454"/>
    </location>
</feature>
<feature type="compositionally biased region" description="Polar residues" evidence="1">
    <location>
        <begin position="434"/>
        <end position="454"/>
    </location>
</feature>
<feature type="region of interest" description="Disordered" evidence="1">
    <location>
        <begin position="562"/>
        <end position="592"/>
    </location>
</feature>
<accession>F4S8T5</accession>
<keyword evidence="3" id="KW-1185">Reference proteome</keyword>
<gene>
    <name evidence="2" type="ORF">MELLADRAFT_73488</name>
</gene>
<reference evidence="3" key="1">
    <citation type="journal article" date="2011" name="Proc. Natl. Acad. Sci. U.S.A.">
        <title>Obligate biotrophy features unraveled by the genomic analysis of rust fungi.</title>
        <authorList>
            <person name="Duplessis S."/>
            <person name="Cuomo C.A."/>
            <person name="Lin Y.-C."/>
            <person name="Aerts A."/>
            <person name="Tisserant E."/>
            <person name="Veneault-Fourrey C."/>
            <person name="Joly D.L."/>
            <person name="Hacquard S."/>
            <person name="Amselem J."/>
            <person name="Cantarel B.L."/>
            <person name="Chiu R."/>
            <person name="Coutinho P.M."/>
            <person name="Feau N."/>
            <person name="Field M."/>
            <person name="Frey P."/>
            <person name="Gelhaye E."/>
            <person name="Goldberg J."/>
            <person name="Grabherr M.G."/>
            <person name="Kodira C.D."/>
            <person name="Kohler A."/>
            <person name="Kuees U."/>
            <person name="Lindquist E.A."/>
            <person name="Lucas S.M."/>
            <person name="Mago R."/>
            <person name="Mauceli E."/>
            <person name="Morin E."/>
            <person name="Murat C."/>
            <person name="Pangilinan J.L."/>
            <person name="Park R."/>
            <person name="Pearson M."/>
            <person name="Quesneville H."/>
            <person name="Rouhier N."/>
            <person name="Sakthikumar S."/>
            <person name="Salamov A.A."/>
            <person name="Schmutz J."/>
            <person name="Selles B."/>
            <person name="Shapiro H."/>
            <person name="Tanguay P."/>
            <person name="Tuskan G.A."/>
            <person name="Henrissat B."/>
            <person name="Van de Peer Y."/>
            <person name="Rouze P."/>
            <person name="Ellis J.G."/>
            <person name="Dodds P.N."/>
            <person name="Schein J.E."/>
            <person name="Zhong S."/>
            <person name="Hamelin R.C."/>
            <person name="Grigoriev I.V."/>
            <person name="Szabo L.J."/>
            <person name="Martin F."/>
        </authorList>
    </citation>
    <scope>NUCLEOTIDE SEQUENCE [LARGE SCALE GENOMIC DNA]</scope>
    <source>
        <strain evidence="3">98AG31 / pathotype 3-4-7</strain>
    </source>
</reference>
<evidence type="ECO:0000313" key="2">
    <source>
        <dbReference type="EMBL" id="EGF98951.1"/>
    </source>
</evidence>
<proteinExistence type="predicted"/>
<dbReference type="RefSeq" id="XP_007417757.1">
    <property type="nucleotide sequence ID" value="XM_007417695.1"/>
</dbReference>